<dbReference type="InterPro" id="IPR044822">
    <property type="entry name" value="Myb_DNA-bind_4"/>
</dbReference>
<dbReference type="AlphaFoldDB" id="A0A251LK10"/>
<evidence type="ECO:0000313" key="5">
    <source>
        <dbReference type="Proteomes" id="UP000091857"/>
    </source>
</evidence>
<dbReference type="Gramene" id="Manes.02G179001.5.v8.1">
    <property type="protein sequence ID" value="Manes.02G179001.5.v8.1.CDS.1"/>
    <property type="gene ID" value="Manes.02G179001.v8.1"/>
</dbReference>
<evidence type="ECO:0000256" key="1">
    <source>
        <dbReference type="SAM" id="Coils"/>
    </source>
</evidence>
<dbReference type="Gramene" id="Manes.02G179001.8.v8.1">
    <property type="protein sequence ID" value="Manes.02G179001.8.v8.1.CDS.1"/>
    <property type="gene ID" value="Manes.02G179001.v8.1"/>
</dbReference>
<evidence type="ECO:0000259" key="3">
    <source>
        <dbReference type="Pfam" id="PF13837"/>
    </source>
</evidence>
<feature type="region of interest" description="Disordered" evidence="2">
    <location>
        <begin position="81"/>
        <end position="115"/>
    </location>
</feature>
<reference evidence="4 5" key="1">
    <citation type="submission" date="2016-02" db="EMBL/GenBank/DDBJ databases">
        <title>WGS assembly of Manihot esculenta.</title>
        <authorList>
            <person name="Bredeson J.V."/>
            <person name="Prochnik S.E."/>
            <person name="Lyons J.B."/>
            <person name="Schmutz J."/>
            <person name="Grimwood J."/>
            <person name="Vrebalov J."/>
            <person name="Bart R.S."/>
            <person name="Amuge T."/>
            <person name="Ferguson M.E."/>
            <person name="Green R."/>
            <person name="Putnam N."/>
            <person name="Stites J."/>
            <person name="Rounsley S."/>
            <person name="Rokhsar D.S."/>
        </authorList>
    </citation>
    <scope>NUCLEOTIDE SEQUENCE [LARGE SCALE GENOMIC DNA]</scope>
    <source>
        <strain evidence="5">cv. AM560-2</strain>
        <tissue evidence="4">Leaf</tissue>
    </source>
</reference>
<dbReference type="OrthoDB" id="641566at2759"/>
<dbReference type="Gramene" id="Manes.02G179001.2.v8.1">
    <property type="protein sequence ID" value="Manes.02G179001.2.v8.1.CDS.1"/>
    <property type="gene ID" value="Manes.02G179001.v8.1"/>
</dbReference>
<feature type="compositionally biased region" description="Basic and acidic residues" evidence="2">
    <location>
        <begin position="268"/>
        <end position="282"/>
    </location>
</feature>
<dbReference type="Gramene" id="Manes.02G179001.6.v8.1">
    <property type="protein sequence ID" value="Manes.02G179001.6.v8.1.CDS.1"/>
    <property type="gene ID" value="Manes.02G179001.v8.1"/>
</dbReference>
<dbReference type="Gramene" id="Manes.02G179001.7.v8.1">
    <property type="protein sequence ID" value="Manes.02G179001.7.v8.1.CDS.1"/>
    <property type="gene ID" value="Manes.02G179001.v8.1"/>
</dbReference>
<protein>
    <recommendedName>
        <fullName evidence="3">Myb/SANT-like DNA-binding domain-containing protein</fullName>
    </recommendedName>
</protein>
<dbReference type="Gramene" id="Manes.02G179001.4.v8.1">
    <property type="protein sequence ID" value="Manes.02G179001.4.v8.1.CDS.1"/>
    <property type="gene ID" value="Manes.02G179001.v8.1"/>
</dbReference>
<keyword evidence="1" id="KW-0175">Coiled coil</keyword>
<proteinExistence type="predicted"/>
<feature type="coiled-coil region" evidence="1">
    <location>
        <begin position="378"/>
        <end position="440"/>
    </location>
</feature>
<dbReference type="Gramene" id="Manes.02G179001.1.v8.1">
    <property type="protein sequence ID" value="Manes.02G179001.1.v8.1.CDS.1"/>
    <property type="gene ID" value="Manes.02G179001.v8.1"/>
</dbReference>
<dbReference type="PANTHER" id="PTHR46327">
    <property type="entry name" value="F16F4.11 PROTEIN-RELATED"/>
    <property type="match status" value="1"/>
</dbReference>
<dbReference type="EMBL" id="CM004388">
    <property type="protein sequence ID" value="OAY58453.1"/>
    <property type="molecule type" value="Genomic_DNA"/>
</dbReference>
<evidence type="ECO:0000256" key="2">
    <source>
        <dbReference type="SAM" id="MobiDB-lite"/>
    </source>
</evidence>
<dbReference type="OMA" id="IRGPSMH"/>
<feature type="compositionally biased region" description="Acidic residues" evidence="2">
    <location>
        <begin position="285"/>
        <end position="302"/>
    </location>
</feature>
<dbReference type="STRING" id="3983.A0A251LK10"/>
<dbReference type="Gramene" id="Manes.02G179001.3.v8.1">
    <property type="protein sequence ID" value="Manes.02G179001.3.v8.1.CDS.1"/>
    <property type="gene ID" value="Manes.02G179001.v8.1"/>
</dbReference>
<accession>A0A251LK10</accession>
<feature type="compositionally biased region" description="Acidic residues" evidence="2">
    <location>
        <begin position="90"/>
        <end position="101"/>
    </location>
</feature>
<dbReference type="Pfam" id="PF13837">
    <property type="entry name" value="Myb_DNA-bind_4"/>
    <property type="match status" value="1"/>
</dbReference>
<organism evidence="4 5">
    <name type="scientific">Manihot esculenta</name>
    <name type="common">Cassava</name>
    <name type="synonym">Jatropha manihot</name>
    <dbReference type="NCBI Taxonomy" id="3983"/>
    <lineage>
        <taxon>Eukaryota</taxon>
        <taxon>Viridiplantae</taxon>
        <taxon>Streptophyta</taxon>
        <taxon>Embryophyta</taxon>
        <taxon>Tracheophyta</taxon>
        <taxon>Spermatophyta</taxon>
        <taxon>Magnoliopsida</taxon>
        <taxon>eudicotyledons</taxon>
        <taxon>Gunneridae</taxon>
        <taxon>Pentapetalae</taxon>
        <taxon>rosids</taxon>
        <taxon>fabids</taxon>
        <taxon>Malpighiales</taxon>
        <taxon>Euphorbiaceae</taxon>
        <taxon>Crotonoideae</taxon>
        <taxon>Manihoteae</taxon>
        <taxon>Manihot</taxon>
    </lineage>
</organism>
<dbReference type="Proteomes" id="UP000091857">
    <property type="component" value="Chromosome 2"/>
</dbReference>
<gene>
    <name evidence="4" type="ORF">MANES_02G179000</name>
</gene>
<dbReference type="Gene3D" id="1.10.10.60">
    <property type="entry name" value="Homeodomain-like"/>
    <property type="match status" value="1"/>
</dbReference>
<dbReference type="PANTHER" id="PTHR46327:SF15">
    <property type="entry name" value="MYB_SANT-LIKE DNA-BINDING DOMAIN-CONTAINING PROTEIN"/>
    <property type="match status" value="1"/>
</dbReference>
<feature type="domain" description="Myb/SANT-like DNA-binding" evidence="3">
    <location>
        <begin position="119"/>
        <end position="209"/>
    </location>
</feature>
<name>A0A251LK10_MANES</name>
<dbReference type="EMBL" id="CM004388">
    <property type="protein sequence ID" value="OAY58452.1"/>
    <property type="molecule type" value="Genomic_DNA"/>
</dbReference>
<sequence>MEGNLSQGGMVPGGAPFGGLDLQGSIRLSHQAQYAHAVHQQQHPVQRQGSLIHPSVHEAFPLTIGTVNNSDQAISMTNYNKGDKGKILASDEDEPSYTDDGADGHNEASRGKKGSPWHRVKWTEKMVRLLITAVSYIGEDMCSDCEGGMRRKLAVLQKKGKWKLVSKVMAERGFHVSPQQCEDKFNDLNKRYKRLNDVLGRGTSCQVVENPALLDVIDYLTDKEKDDVRKILSSKHLFYEEMCSYHNGNRLHLPHDPALQRSLQLALRSKDDHDKDDMKRYQQVDLDEDDQEVETDDHDEFEGSPTSRGDSKGIYGISGGSMKRLRHGQGHEDACFGNSSQDGNKGSYSHLQIGQVDMNQMSSEITRAAWSQKQWLESRTLQLEEQKLQIQLEMLELEKQRVKWKRFSKKRDHELENMRMENERMKLENERMALELKRKEFGVDFN</sequence>
<feature type="region of interest" description="Disordered" evidence="2">
    <location>
        <begin position="268"/>
        <end position="344"/>
    </location>
</feature>
<dbReference type="SMR" id="A0A251LK10"/>
<keyword evidence="5" id="KW-1185">Reference proteome</keyword>
<evidence type="ECO:0000313" key="4">
    <source>
        <dbReference type="EMBL" id="OAY58452.1"/>
    </source>
</evidence>
<dbReference type="Gramene" id="Manes.02G179001.9.v8.1">
    <property type="protein sequence ID" value="Manes.02G179001.9.v8.1.CDS.1"/>
    <property type="gene ID" value="Manes.02G179001.v8.1"/>
</dbReference>